<reference evidence="1 2" key="1">
    <citation type="journal article" date="2012" name="J. Bacteriol.">
        <title>Draft Genome Sequence of Turicella otitidis ATCC 51513, Isolated from Middle Ear Fluid from a Child with Otitis Media.</title>
        <authorList>
            <person name="Brinkrolf K."/>
            <person name="Schneider J."/>
            <person name="Knecht M."/>
            <person name="Ruckert C."/>
            <person name="Tauch A."/>
        </authorList>
    </citation>
    <scope>NUCLEOTIDE SEQUENCE [LARGE SCALE GENOMIC DNA]</scope>
    <source>
        <strain evidence="1 2">ATCC 51513</strain>
    </source>
</reference>
<proteinExistence type="predicted"/>
<dbReference type="Proteomes" id="UP000011016">
    <property type="component" value="Unassembled WGS sequence"/>
</dbReference>
<dbReference type="AlphaFoldDB" id="I7IXP2"/>
<evidence type="ECO:0000313" key="2">
    <source>
        <dbReference type="Proteomes" id="UP000011016"/>
    </source>
</evidence>
<comment type="caution">
    <text evidence="1">The sequence shown here is derived from an EMBL/GenBank/DDBJ whole genome shotgun (WGS) entry which is preliminary data.</text>
</comment>
<name>I7IXP2_9CORY</name>
<evidence type="ECO:0000313" key="1">
    <source>
        <dbReference type="EMBL" id="CCI83973.1"/>
    </source>
</evidence>
<accession>I7IXP2</accession>
<sequence>MLSSLRAHSRLTGVQACVRLVRQGSRGKNRAGQILHADVPVGFLATQAERTRSAPGNLSGLWKRVLSEQAKPEILLARLLCAHSVRDSRRAQVIAHPLLNKPDKMADATAFAREFGFLIDRARLHALGENGHMDADEKARLEAALIDLCQPVYTVKQSA</sequence>
<dbReference type="EMBL" id="CAJZ01000183">
    <property type="protein sequence ID" value="CCI83973.1"/>
    <property type="molecule type" value="Genomic_DNA"/>
</dbReference>
<organism evidence="1 2">
    <name type="scientific">Corynebacterium otitidis ATCC 51513</name>
    <dbReference type="NCBI Taxonomy" id="883169"/>
    <lineage>
        <taxon>Bacteria</taxon>
        <taxon>Bacillati</taxon>
        <taxon>Actinomycetota</taxon>
        <taxon>Actinomycetes</taxon>
        <taxon>Mycobacteriales</taxon>
        <taxon>Corynebacteriaceae</taxon>
        <taxon>Corynebacterium</taxon>
    </lineage>
</organism>
<gene>
    <name evidence="1" type="ORF">BN46_1250</name>
</gene>
<protein>
    <submittedName>
        <fullName evidence="1">Uncharacterized protein</fullName>
    </submittedName>
</protein>